<evidence type="ECO:0008006" key="3">
    <source>
        <dbReference type="Google" id="ProtNLM"/>
    </source>
</evidence>
<proteinExistence type="predicted"/>
<dbReference type="Proteomes" id="UP000644507">
    <property type="component" value="Unassembled WGS sequence"/>
</dbReference>
<gene>
    <name evidence="1" type="ORF">GCM10007100_39800</name>
</gene>
<reference evidence="1" key="1">
    <citation type="journal article" date="2014" name="Int. J. Syst. Evol. Microbiol.">
        <title>Complete genome sequence of Corynebacterium casei LMG S-19264T (=DSM 44701T), isolated from a smear-ripened cheese.</title>
        <authorList>
            <consortium name="US DOE Joint Genome Institute (JGI-PGF)"/>
            <person name="Walter F."/>
            <person name="Albersmeier A."/>
            <person name="Kalinowski J."/>
            <person name="Ruckert C."/>
        </authorList>
    </citation>
    <scope>NUCLEOTIDE SEQUENCE</scope>
    <source>
        <strain evidence="1">KCTC 12988</strain>
    </source>
</reference>
<evidence type="ECO:0000313" key="2">
    <source>
        <dbReference type="Proteomes" id="UP000644507"/>
    </source>
</evidence>
<reference evidence="1" key="2">
    <citation type="submission" date="2020-09" db="EMBL/GenBank/DDBJ databases">
        <authorList>
            <person name="Sun Q."/>
            <person name="Kim S."/>
        </authorList>
    </citation>
    <scope>NUCLEOTIDE SEQUENCE</scope>
    <source>
        <strain evidence="1">KCTC 12988</strain>
    </source>
</reference>
<name>A0A918TY09_9BACT</name>
<protein>
    <recommendedName>
        <fullName evidence="3">DUF4288 domain-containing protein</fullName>
    </recommendedName>
</protein>
<evidence type="ECO:0000313" key="1">
    <source>
        <dbReference type="EMBL" id="GHC67737.1"/>
    </source>
</evidence>
<sequence length="113" mass="13457">MPSYSVRTVISWSHRDGQRRKFLYEERITAWKADSLNEAIEMAQSEAKEYSKKQGFEALDFLQAYWLPKDSGPIPQGCEIFSLLRESDLEPEEYLDRFFDTGEERQTDYWDEE</sequence>
<keyword evidence="2" id="KW-1185">Reference proteome</keyword>
<dbReference type="EMBL" id="BMXI01000027">
    <property type="protein sequence ID" value="GHC67737.1"/>
    <property type="molecule type" value="Genomic_DNA"/>
</dbReference>
<organism evidence="1 2">
    <name type="scientific">Roseibacillus persicicus</name>
    <dbReference type="NCBI Taxonomy" id="454148"/>
    <lineage>
        <taxon>Bacteria</taxon>
        <taxon>Pseudomonadati</taxon>
        <taxon>Verrucomicrobiota</taxon>
        <taxon>Verrucomicrobiia</taxon>
        <taxon>Verrucomicrobiales</taxon>
        <taxon>Verrucomicrobiaceae</taxon>
        <taxon>Roseibacillus</taxon>
    </lineage>
</organism>
<accession>A0A918TY09</accession>
<comment type="caution">
    <text evidence="1">The sequence shown here is derived from an EMBL/GenBank/DDBJ whole genome shotgun (WGS) entry which is preliminary data.</text>
</comment>
<dbReference type="AlphaFoldDB" id="A0A918TY09"/>